<keyword evidence="2" id="KW-1185">Reference proteome</keyword>
<dbReference type="EMBL" id="JABACJ020000012">
    <property type="protein sequence ID" value="MBU3876742.1"/>
    <property type="molecule type" value="Genomic_DNA"/>
</dbReference>
<proteinExistence type="predicted"/>
<organism evidence="1 2">
    <name type="scientific">Faecalicatena faecalis</name>
    <dbReference type="NCBI Taxonomy" id="2726362"/>
    <lineage>
        <taxon>Bacteria</taxon>
        <taxon>Bacillati</taxon>
        <taxon>Bacillota</taxon>
        <taxon>Clostridia</taxon>
        <taxon>Lachnospirales</taxon>
        <taxon>Lachnospiraceae</taxon>
        <taxon>Faecalicatena</taxon>
    </lineage>
</organism>
<protein>
    <submittedName>
        <fullName evidence="1">Uncharacterized protein</fullName>
    </submittedName>
</protein>
<reference evidence="1 2" key="1">
    <citation type="submission" date="2021-06" db="EMBL/GenBank/DDBJ databases">
        <title>Faecalicatena sp. nov. isolated from porcine feces.</title>
        <authorList>
            <person name="Oh B.S."/>
            <person name="Lee J.H."/>
        </authorList>
    </citation>
    <scope>NUCLEOTIDE SEQUENCE [LARGE SCALE GENOMIC DNA]</scope>
    <source>
        <strain evidence="1 2">AGMB00832</strain>
    </source>
</reference>
<accession>A0ABS6D565</accession>
<sequence>MQTEDSKFAEMHIDKKNILLKMQDFLSKSAKKSRIRDLQAVASEV</sequence>
<evidence type="ECO:0000313" key="2">
    <source>
        <dbReference type="Proteomes" id="UP000723714"/>
    </source>
</evidence>
<gene>
    <name evidence="1" type="ORF">HGO97_013090</name>
</gene>
<evidence type="ECO:0000313" key="1">
    <source>
        <dbReference type="EMBL" id="MBU3876742.1"/>
    </source>
</evidence>
<comment type="caution">
    <text evidence="1">The sequence shown here is derived from an EMBL/GenBank/DDBJ whole genome shotgun (WGS) entry which is preliminary data.</text>
</comment>
<dbReference type="RefSeq" id="WP_216242381.1">
    <property type="nucleotide sequence ID" value="NZ_JABACJ020000012.1"/>
</dbReference>
<dbReference type="Proteomes" id="UP000723714">
    <property type="component" value="Unassembled WGS sequence"/>
</dbReference>
<name>A0ABS6D565_9FIRM</name>